<evidence type="ECO:0000256" key="1">
    <source>
        <dbReference type="ARBA" id="ARBA00008725"/>
    </source>
</evidence>
<evidence type="ECO:0000256" key="3">
    <source>
        <dbReference type="ARBA" id="ARBA00022729"/>
    </source>
</evidence>
<accession>A0A5A5R9M8</accession>
<organism evidence="6 7">
    <name type="scientific">Microcystis aeruginosa NIES-2520</name>
    <dbReference type="NCBI Taxonomy" id="2303982"/>
    <lineage>
        <taxon>Bacteria</taxon>
        <taxon>Bacillati</taxon>
        <taxon>Cyanobacteriota</taxon>
        <taxon>Cyanophyceae</taxon>
        <taxon>Oscillatoriophycideae</taxon>
        <taxon>Chroococcales</taxon>
        <taxon>Microcystaceae</taxon>
        <taxon>Microcystis</taxon>
    </lineage>
</organism>
<keyword evidence="3" id="KW-0732">Signal</keyword>
<dbReference type="CDD" id="cd13654">
    <property type="entry name" value="PBP2_phosphate_like_2"/>
    <property type="match status" value="1"/>
</dbReference>
<feature type="domain" description="PBP" evidence="5">
    <location>
        <begin position="2"/>
        <end position="234"/>
    </location>
</feature>
<comment type="function">
    <text evidence="4">Involved in the system for phosphate transport across the cytoplasmic membrane.</text>
</comment>
<dbReference type="AlphaFoldDB" id="A0A5A5R9M8"/>
<dbReference type="Pfam" id="PF12849">
    <property type="entry name" value="PBP_like_2"/>
    <property type="match status" value="1"/>
</dbReference>
<dbReference type="GO" id="GO:0006817">
    <property type="term" value="P:phosphate ion transport"/>
    <property type="evidence" value="ECO:0007669"/>
    <property type="project" value="UniProtKB-UniRule"/>
</dbReference>
<proteinExistence type="inferred from homology"/>
<name>A0A5A5R9M8_MICAE</name>
<reference evidence="6 7" key="1">
    <citation type="submission" date="2018-09" db="EMBL/GenBank/DDBJ databases">
        <title>Evolutionary history of phycoerythrin pigmentation in the water bloom-forming cyanobacterium Microcystis aeruginosa.</title>
        <authorList>
            <person name="Tanabe Y."/>
            <person name="Tanabe Y."/>
            <person name="Yamaguchi H."/>
        </authorList>
    </citation>
    <scope>NUCLEOTIDE SEQUENCE [LARGE SCALE GENOMIC DNA]</scope>
    <source>
        <strain evidence="6 7">NIES-2520</strain>
    </source>
</reference>
<evidence type="ECO:0000313" key="7">
    <source>
        <dbReference type="Proteomes" id="UP000324917"/>
    </source>
</evidence>
<gene>
    <name evidence="6" type="primary">pstS_1</name>
    <name evidence="6" type="ORF">MiTe_00068</name>
</gene>
<evidence type="ECO:0000313" key="6">
    <source>
        <dbReference type="EMBL" id="GCA73253.1"/>
    </source>
</evidence>
<evidence type="ECO:0000256" key="2">
    <source>
        <dbReference type="ARBA" id="ARBA00022448"/>
    </source>
</evidence>
<dbReference type="EMBL" id="BHVP01000001">
    <property type="protein sequence ID" value="GCA73253.1"/>
    <property type="molecule type" value="Genomic_DNA"/>
</dbReference>
<comment type="similarity">
    <text evidence="1 4">Belongs to the PstS family.</text>
</comment>
<keyword evidence="2 4" id="KW-0813">Transport</keyword>
<comment type="caution">
    <text evidence="6">The sequence shown here is derived from an EMBL/GenBank/DDBJ whole genome shotgun (WGS) entry which is preliminary data.</text>
</comment>
<dbReference type="SUPFAM" id="SSF53850">
    <property type="entry name" value="Periplasmic binding protein-like II"/>
    <property type="match status" value="1"/>
</dbReference>
<dbReference type="InterPro" id="IPR050811">
    <property type="entry name" value="Phosphate_ABC_transporter"/>
</dbReference>
<dbReference type="NCBIfam" id="TIGR02136">
    <property type="entry name" value="ptsS_2"/>
    <property type="match status" value="1"/>
</dbReference>
<dbReference type="PANTHER" id="PTHR30570">
    <property type="entry name" value="PERIPLASMIC PHOSPHATE BINDING COMPONENT OF PHOSPHATE ABC TRANSPORTER"/>
    <property type="match status" value="1"/>
</dbReference>
<keyword evidence="4" id="KW-0592">Phosphate transport</keyword>
<dbReference type="Proteomes" id="UP000324917">
    <property type="component" value="Unassembled WGS sequence"/>
</dbReference>
<evidence type="ECO:0000256" key="4">
    <source>
        <dbReference type="RuleBase" id="RU367119"/>
    </source>
</evidence>
<dbReference type="GO" id="GO:0042301">
    <property type="term" value="F:phosphate ion binding"/>
    <property type="evidence" value="ECO:0007669"/>
    <property type="project" value="UniProtKB-UniRule"/>
</dbReference>
<dbReference type="InterPro" id="IPR024370">
    <property type="entry name" value="PBP_domain"/>
</dbReference>
<sequence length="352" mass="38665">MAEKFKSSQPGTAEVSVKFSGTSGGFREFCAGKTDISNASRPIQADEMSLCNRYGVRYIELPVAFDALTVVVNQENNWIDSITLEELKKMWEPAAEGKITNWNQIRPEFPNKPLNLFGAGQDSGTFDYFTEAVVGKSGASRKDYVASEDDNTLVQGVSQDPNALGYFGLAYYEQNPQKLKALGIDSGKGAIVPSRETVVNSQYQPLARPLFIYVNAEKAQKSRALQEFVEYYLDNAESIVKEVGYIPLTVDILAAVKRTAIPKPHDLGFCFFPEGFFAPALTDSLCSGLMVALQTDTASPAAKIFLLALISRSWCVPQSGQSHSRIFNGIFSAIYPQLLHLLELGNHLSISM</sequence>
<dbReference type="Gene3D" id="3.40.190.10">
    <property type="entry name" value="Periplasmic binding protein-like II"/>
    <property type="match status" value="2"/>
</dbReference>
<dbReference type="PANTHER" id="PTHR30570:SF1">
    <property type="entry name" value="PHOSPHATE-BINDING PROTEIN PSTS"/>
    <property type="match status" value="1"/>
</dbReference>
<dbReference type="FunFam" id="3.40.190.10:FF:000156">
    <property type="entry name" value="Phosphate ABC transporter, phosphate-binding protein"/>
    <property type="match status" value="1"/>
</dbReference>
<evidence type="ECO:0000259" key="5">
    <source>
        <dbReference type="Pfam" id="PF12849"/>
    </source>
</evidence>
<protein>
    <recommendedName>
        <fullName evidence="4">Phosphate-binding protein</fullName>
    </recommendedName>
</protein>
<dbReference type="InterPro" id="IPR011862">
    <property type="entry name" value="Phos-bd"/>
</dbReference>